<feature type="domain" description="DUF6458" evidence="2">
    <location>
        <begin position="1"/>
        <end position="61"/>
    </location>
</feature>
<keyword evidence="1" id="KW-0812">Transmembrane</keyword>
<evidence type="ECO:0000256" key="1">
    <source>
        <dbReference type="SAM" id="Phobius"/>
    </source>
</evidence>
<gene>
    <name evidence="3" type="ORF">SAMN05444365_1011092</name>
</gene>
<evidence type="ECO:0000313" key="3">
    <source>
        <dbReference type="EMBL" id="SDY21817.1"/>
    </source>
</evidence>
<keyword evidence="1" id="KW-1133">Transmembrane helix</keyword>
<protein>
    <recommendedName>
        <fullName evidence="2">DUF6458 domain-containing protein</fullName>
    </recommendedName>
</protein>
<evidence type="ECO:0000313" key="4">
    <source>
        <dbReference type="Proteomes" id="UP000242415"/>
    </source>
</evidence>
<dbReference type="STRING" id="405436.SAMN05444365_1011092"/>
<dbReference type="InterPro" id="IPR045597">
    <property type="entry name" value="DUF6458"/>
</dbReference>
<dbReference type="AlphaFoldDB" id="A0A1H3I282"/>
<accession>A0A1H3I282</accession>
<evidence type="ECO:0000259" key="2">
    <source>
        <dbReference type="Pfam" id="PF20059"/>
    </source>
</evidence>
<organism evidence="3 4">
    <name type="scientific">Micromonospora pattaloongensis</name>
    <dbReference type="NCBI Taxonomy" id="405436"/>
    <lineage>
        <taxon>Bacteria</taxon>
        <taxon>Bacillati</taxon>
        <taxon>Actinomycetota</taxon>
        <taxon>Actinomycetes</taxon>
        <taxon>Micromonosporales</taxon>
        <taxon>Micromonosporaceae</taxon>
        <taxon>Micromonospora</taxon>
    </lineage>
</organism>
<dbReference type="OrthoDB" id="4775046at2"/>
<sequence length="86" mass="9500">MGIGSGIFLIALGAILAFAIRADVWWLDVHTVGWVLILAGATILFSVLWFWNDRRRRARTVIVEENKLAHPAQVCPPPAEPPTPPC</sequence>
<keyword evidence="4" id="KW-1185">Reference proteome</keyword>
<feature type="transmembrane region" description="Helical" evidence="1">
    <location>
        <begin position="32"/>
        <end position="51"/>
    </location>
</feature>
<dbReference type="Proteomes" id="UP000242415">
    <property type="component" value="Unassembled WGS sequence"/>
</dbReference>
<reference evidence="4" key="1">
    <citation type="submission" date="2016-10" db="EMBL/GenBank/DDBJ databases">
        <authorList>
            <person name="Varghese N."/>
            <person name="Submissions S."/>
        </authorList>
    </citation>
    <scope>NUCLEOTIDE SEQUENCE [LARGE SCALE GENOMIC DNA]</scope>
    <source>
        <strain evidence="4">DSM 45245</strain>
    </source>
</reference>
<dbReference type="EMBL" id="FNPH01000001">
    <property type="protein sequence ID" value="SDY21817.1"/>
    <property type="molecule type" value="Genomic_DNA"/>
</dbReference>
<name>A0A1H3I282_9ACTN</name>
<proteinExistence type="predicted"/>
<keyword evidence="1" id="KW-0472">Membrane</keyword>
<dbReference type="Pfam" id="PF20059">
    <property type="entry name" value="DUF6458"/>
    <property type="match status" value="1"/>
</dbReference>
<dbReference type="RefSeq" id="WP_091552017.1">
    <property type="nucleotide sequence ID" value="NZ_FNPH01000001.1"/>
</dbReference>